<evidence type="ECO:0000256" key="7">
    <source>
        <dbReference type="ARBA" id="ARBA00047639"/>
    </source>
</evidence>
<dbReference type="Pfam" id="PF03129">
    <property type="entry name" value="HGTP_anticodon"/>
    <property type="match status" value="1"/>
</dbReference>
<keyword evidence="2 8" id="KW-0436">Ligase</keyword>
<dbReference type="InterPro" id="IPR015807">
    <property type="entry name" value="His-tRNA-ligase"/>
</dbReference>
<comment type="subcellular location">
    <subcellularLocation>
        <location evidence="8">Cytoplasm</location>
    </subcellularLocation>
</comment>
<dbReference type="SUPFAM" id="SSF55681">
    <property type="entry name" value="Class II aaRS and biotin synthetases"/>
    <property type="match status" value="1"/>
</dbReference>
<dbReference type="NCBIfam" id="TIGR00442">
    <property type="entry name" value="hisS"/>
    <property type="match status" value="1"/>
</dbReference>
<keyword evidence="6 8" id="KW-0030">Aminoacyl-tRNA synthetase</keyword>
<dbReference type="AlphaFoldDB" id="A0A1F4XX27"/>
<evidence type="ECO:0000256" key="2">
    <source>
        <dbReference type="ARBA" id="ARBA00022598"/>
    </source>
</evidence>
<dbReference type="InterPro" id="IPR004154">
    <property type="entry name" value="Anticodon-bd"/>
</dbReference>
<dbReference type="PANTHER" id="PTHR43707">
    <property type="entry name" value="HISTIDYL-TRNA SYNTHETASE"/>
    <property type="match status" value="1"/>
</dbReference>
<evidence type="ECO:0000256" key="1">
    <source>
        <dbReference type="ARBA" id="ARBA00008226"/>
    </source>
</evidence>
<evidence type="ECO:0000256" key="3">
    <source>
        <dbReference type="ARBA" id="ARBA00022741"/>
    </source>
</evidence>
<evidence type="ECO:0000256" key="4">
    <source>
        <dbReference type="ARBA" id="ARBA00022840"/>
    </source>
</evidence>
<comment type="subunit">
    <text evidence="8">Homodimer.</text>
</comment>
<dbReference type="InterPro" id="IPR006195">
    <property type="entry name" value="aa-tRNA-synth_II"/>
</dbReference>
<protein>
    <recommendedName>
        <fullName evidence="8">Histidine--tRNA ligase</fullName>
        <ecNumber evidence="8">6.1.1.21</ecNumber>
    </recommendedName>
    <alternativeName>
        <fullName evidence="8">Histidyl-tRNA synthetase</fullName>
        <shortName evidence="8">HisRS</shortName>
    </alternativeName>
</protein>
<dbReference type="Gene3D" id="3.30.930.10">
    <property type="entry name" value="Bira Bifunctional Protein, Domain 2"/>
    <property type="match status" value="1"/>
</dbReference>
<dbReference type="Proteomes" id="UP000178585">
    <property type="component" value="Unassembled WGS sequence"/>
</dbReference>
<name>A0A1F4XX27_9BACT</name>
<keyword evidence="8" id="KW-0963">Cytoplasm</keyword>
<dbReference type="InterPro" id="IPR004516">
    <property type="entry name" value="HisRS/HisZ"/>
</dbReference>
<feature type="binding site" evidence="9">
    <location>
        <begin position="261"/>
        <end position="262"/>
    </location>
    <ligand>
        <name>L-histidine</name>
        <dbReference type="ChEBI" id="CHEBI:57595"/>
    </ligand>
</feature>
<dbReference type="GO" id="GO:0006427">
    <property type="term" value="P:histidyl-tRNA aminoacylation"/>
    <property type="evidence" value="ECO:0007669"/>
    <property type="project" value="UniProtKB-UniRule"/>
</dbReference>
<dbReference type="InterPro" id="IPR041715">
    <property type="entry name" value="HisRS-like_core"/>
</dbReference>
<dbReference type="InterPro" id="IPR045864">
    <property type="entry name" value="aa-tRNA-synth_II/BPL/LPL"/>
</dbReference>
<dbReference type="EC" id="6.1.1.21" evidence="8"/>
<keyword evidence="3 8" id="KW-0547">Nucleotide-binding</keyword>
<dbReference type="Pfam" id="PF13393">
    <property type="entry name" value="tRNA-synt_His"/>
    <property type="match status" value="2"/>
</dbReference>
<organism evidence="11 12">
    <name type="scientific">Candidatus Adlerbacteria bacterium RIFCSPLOWO2_01_FULL_54_21b</name>
    <dbReference type="NCBI Taxonomy" id="1797245"/>
    <lineage>
        <taxon>Bacteria</taxon>
        <taxon>Candidatus Adleribacteriota</taxon>
    </lineage>
</organism>
<feature type="binding site" evidence="9">
    <location>
        <position position="134"/>
    </location>
    <ligand>
        <name>L-histidine</name>
        <dbReference type="ChEBI" id="CHEBI:57595"/>
    </ligand>
</feature>
<evidence type="ECO:0000313" key="11">
    <source>
        <dbReference type="EMBL" id="OGC86249.1"/>
    </source>
</evidence>
<feature type="domain" description="Aminoacyl-transfer RNA synthetases class-II family profile" evidence="10">
    <location>
        <begin position="1"/>
        <end position="340"/>
    </location>
</feature>
<evidence type="ECO:0000313" key="12">
    <source>
        <dbReference type="Proteomes" id="UP000178585"/>
    </source>
</evidence>
<dbReference type="GO" id="GO:0004821">
    <property type="term" value="F:histidine-tRNA ligase activity"/>
    <property type="evidence" value="ECO:0007669"/>
    <property type="project" value="UniProtKB-UniRule"/>
</dbReference>
<evidence type="ECO:0000256" key="9">
    <source>
        <dbReference type="PIRSR" id="PIRSR001549-1"/>
    </source>
</evidence>
<dbReference type="InterPro" id="IPR033656">
    <property type="entry name" value="HisRS_anticodon"/>
</dbReference>
<dbReference type="GO" id="GO:0005737">
    <property type="term" value="C:cytoplasm"/>
    <property type="evidence" value="ECO:0007669"/>
    <property type="project" value="UniProtKB-SubCell"/>
</dbReference>
<evidence type="ECO:0000256" key="5">
    <source>
        <dbReference type="ARBA" id="ARBA00022917"/>
    </source>
</evidence>
<reference evidence="11 12" key="1">
    <citation type="journal article" date="2016" name="Nat. Commun.">
        <title>Thousands of microbial genomes shed light on interconnected biogeochemical processes in an aquifer system.</title>
        <authorList>
            <person name="Anantharaman K."/>
            <person name="Brown C.T."/>
            <person name="Hug L.A."/>
            <person name="Sharon I."/>
            <person name="Castelle C.J."/>
            <person name="Probst A.J."/>
            <person name="Thomas B.C."/>
            <person name="Singh A."/>
            <person name="Wilkins M.J."/>
            <person name="Karaoz U."/>
            <person name="Brodie E.L."/>
            <person name="Williams K.H."/>
            <person name="Hubbard S.S."/>
            <person name="Banfield J.F."/>
        </authorList>
    </citation>
    <scope>NUCLEOTIDE SEQUENCE [LARGE SCALE GENOMIC DNA]</scope>
</reference>
<feature type="binding site" evidence="9">
    <location>
        <position position="257"/>
    </location>
    <ligand>
        <name>L-histidine</name>
        <dbReference type="ChEBI" id="CHEBI:57595"/>
    </ligand>
</feature>
<gene>
    <name evidence="8" type="primary">hisS</name>
    <name evidence="11" type="ORF">A2949_02975</name>
</gene>
<comment type="similarity">
    <text evidence="1 8">Belongs to the class-II aminoacyl-tRNA synthetase family.</text>
</comment>
<dbReference type="PIRSF" id="PIRSF001549">
    <property type="entry name" value="His-tRNA_synth"/>
    <property type="match status" value="1"/>
</dbReference>
<evidence type="ECO:0000256" key="8">
    <source>
        <dbReference type="HAMAP-Rule" id="MF_00127"/>
    </source>
</evidence>
<dbReference type="EMBL" id="MEWZ01000027">
    <property type="protein sequence ID" value="OGC86249.1"/>
    <property type="molecule type" value="Genomic_DNA"/>
</dbReference>
<dbReference type="HAMAP" id="MF_00127">
    <property type="entry name" value="His_tRNA_synth"/>
    <property type="match status" value="1"/>
</dbReference>
<dbReference type="STRING" id="1797245.A2949_02975"/>
<keyword evidence="4 8" id="KW-0067">ATP-binding</keyword>
<feature type="binding site" evidence="9">
    <location>
        <position position="138"/>
    </location>
    <ligand>
        <name>L-histidine</name>
        <dbReference type="ChEBI" id="CHEBI:57595"/>
    </ligand>
</feature>
<comment type="catalytic activity">
    <reaction evidence="7 8">
        <text>tRNA(His) + L-histidine + ATP = L-histidyl-tRNA(His) + AMP + diphosphate + H(+)</text>
        <dbReference type="Rhea" id="RHEA:17313"/>
        <dbReference type="Rhea" id="RHEA-COMP:9665"/>
        <dbReference type="Rhea" id="RHEA-COMP:9689"/>
        <dbReference type="ChEBI" id="CHEBI:15378"/>
        <dbReference type="ChEBI" id="CHEBI:30616"/>
        <dbReference type="ChEBI" id="CHEBI:33019"/>
        <dbReference type="ChEBI" id="CHEBI:57595"/>
        <dbReference type="ChEBI" id="CHEBI:78442"/>
        <dbReference type="ChEBI" id="CHEBI:78527"/>
        <dbReference type="ChEBI" id="CHEBI:456215"/>
        <dbReference type="EC" id="6.1.1.21"/>
    </reaction>
</comment>
<dbReference type="GO" id="GO:0005524">
    <property type="term" value="F:ATP binding"/>
    <property type="evidence" value="ECO:0007669"/>
    <property type="project" value="UniProtKB-UniRule"/>
</dbReference>
<proteinExistence type="inferred from homology"/>
<accession>A0A1F4XX27</accession>
<comment type="caution">
    <text evidence="11">The sequence shown here is derived from an EMBL/GenBank/DDBJ whole genome shotgun (WGS) entry which is preliminary data.</text>
</comment>
<dbReference type="InterPro" id="IPR036621">
    <property type="entry name" value="Anticodon-bd_dom_sf"/>
</dbReference>
<keyword evidence="5 8" id="KW-0648">Protein biosynthesis</keyword>
<dbReference type="PANTHER" id="PTHR43707:SF1">
    <property type="entry name" value="HISTIDINE--TRNA LIGASE, MITOCHONDRIAL-RELATED"/>
    <property type="match status" value="1"/>
</dbReference>
<evidence type="ECO:0000256" key="6">
    <source>
        <dbReference type="ARBA" id="ARBA00023146"/>
    </source>
</evidence>
<dbReference type="SUPFAM" id="SSF52954">
    <property type="entry name" value="Class II aaRS ABD-related"/>
    <property type="match status" value="1"/>
</dbReference>
<feature type="binding site" evidence="9">
    <location>
        <position position="120"/>
    </location>
    <ligand>
        <name>L-histidine</name>
        <dbReference type="ChEBI" id="CHEBI:57595"/>
    </ligand>
</feature>
<feature type="binding site" evidence="9">
    <location>
        <begin position="90"/>
        <end position="92"/>
    </location>
    <ligand>
        <name>L-histidine</name>
        <dbReference type="ChEBI" id="CHEBI:57595"/>
    </ligand>
</feature>
<sequence>MSKNRISEKLSTEPYKGVRDFYPEDQQFLTYLFSTIRGVVERAGYVEYHASVLEPAELYTSKGADNAEIINEQSYIFVDRGGRQVALRPEMTPTVARMVAARRRELAFPLRLYSLPNLFRYERPQRGRLREHWQLNVDLFGSRSPLADAEIIMVAYELMRAFGASESDFVVKVGSRAYIDHVAQENALSEEQTKKLLGLLDKKQKISEHDFSVGLRELGVSESVLSPENPPPEVVELLKYFGDAGVGTVVYDPSVVRGFAYYTGMVFEVFDTHPDNTRALFGGGRYDNLTALFEDASPEGGVPGVGFGMGDVTIRDFLAVRGLLQPYVPPTAVYIAVTSPDLAVEAQALAGTLRREGVNVAVDFGEKKLGDQIKTAAKHKIPRLIVVGENELATGVFSIKNLETGAEEQVPQEELSRYFNTL</sequence>
<dbReference type="CDD" id="cd00859">
    <property type="entry name" value="HisRS_anticodon"/>
    <property type="match status" value="1"/>
</dbReference>
<dbReference type="Gene3D" id="3.40.50.800">
    <property type="entry name" value="Anticodon-binding domain"/>
    <property type="match status" value="1"/>
</dbReference>
<dbReference type="CDD" id="cd00773">
    <property type="entry name" value="HisRS-like_core"/>
    <property type="match status" value="1"/>
</dbReference>
<dbReference type="PROSITE" id="PS50862">
    <property type="entry name" value="AA_TRNA_LIGASE_II"/>
    <property type="match status" value="1"/>
</dbReference>
<evidence type="ECO:0000259" key="10">
    <source>
        <dbReference type="PROSITE" id="PS50862"/>
    </source>
</evidence>